<evidence type="ECO:0000313" key="1">
    <source>
        <dbReference type="EMBL" id="GBL92970.1"/>
    </source>
</evidence>
<name>A0A4Y2BL77_ARAVE</name>
<accession>A0A4Y2BL77</accession>
<sequence length="86" mass="9582">MPLWIGVGKKTKHGMLPFTTQKEPNPPALSMISLVNAVNILTLEFESVLDTGKIGEEDYNIVAIEARDSTQSSHLRSAERKRFLTL</sequence>
<organism evidence="1 2">
    <name type="scientific">Araneus ventricosus</name>
    <name type="common">Orbweaver spider</name>
    <name type="synonym">Epeira ventricosa</name>
    <dbReference type="NCBI Taxonomy" id="182803"/>
    <lineage>
        <taxon>Eukaryota</taxon>
        <taxon>Metazoa</taxon>
        <taxon>Ecdysozoa</taxon>
        <taxon>Arthropoda</taxon>
        <taxon>Chelicerata</taxon>
        <taxon>Arachnida</taxon>
        <taxon>Araneae</taxon>
        <taxon>Araneomorphae</taxon>
        <taxon>Entelegynae</taxon>
        <taxon>Araneoidea</taxon>
        <taxon>Araneidae</taxon>
        <taxon>Araneus</taxon>
    </lineage>
</organism>
<comment type="caution">
    <text evidence="1">The sequence shown here is derived from an EMBL/GenBank/DDBJ whole genome shotgun (WGS) entry which is preliminary data.</text>
</comment>
<dbReference type="EMBL" id="BGPR01000090">
    <property type="protein sequence ID" value="GBL92970.1"/>
    <property type="molecule type" value="Genomic_DNA"/>
</dbReference>
<gene>
    <name evidence="1" type="ORF">AVEN_54615_1</name>
</gene>
<protein>
    <submittedName>
        <fullName evidence="1">Uncharacterized protein</fullName>
    </submittedName>
</protein>
<evidence type="ECO:0000313" key="2">
    <source>
        <dbReference type="Proteomes" id="UP000499080"/>
    </source>
</evidence>
<keyword evidence="2" id="KW-1185">Reference proteome</keyword>
<reference evidence="1 2" key="1">
    <citation type="journal article" date="2019" name="Sci. Rep.">
        <title>Orb-weaving spider Araneus ventricosus genome elucidates the spidroin gene catalogue.</title>
        <authorList>
            <person name="Kono N."/>
            <person name="Nakamura H."/>
            <person name="Ohtoshi R."/>
            <person name="Moran D.A.P."/>
            <person name="Shinohara A."/>
            <person name="Yoshida Y."/>
            <person name="Fujiwara M."/>
            <person name="Mori M."/>
            <person name="Tomita M."/>
            <person name="Arakawa K."/>
        </authorList>
    </citation>
    <scope>NUCLEOTIDE SEQUENCE [LARGE SCALE GENOMIC DNA]</scope>
</reference>
<dbReference type="AlphaFoldDB" id="A0A4Y2BL77"/>
<dbReference type="Proteomes" id="UP000499080">
    <property type="component" value="Unassembled WGS sequence"/>
</dbReference>
<proteinExistence type="predicted"/>